<sequence length="164" mass="19005">MGKSKKAVQKKISSNTVETELKSALEFTKTTTDQMAGFTIYMLGSIKFLIACITFFIVWICWNLNFIPGLKPFDTFPFPILEMVVSIFAIILSVSVLINQNRQSRIDKIKQQIDFEINVRAEEEITKLLNMVHEIHQKLGIKTETDKELEAMKEMTTYRKYTKK</sequence>
<name>A0ABR9XMB6_9SPHI</name>
<protein>
    <submittedName>
        <fullName evidence="2">DUF1003 domain-containing protein</fullName>
    </submittedName>
</protein>
<evidence type="ECO:0000256" key="1">
    <source>
        <dbReference type="SAM" id="Phobius"/>
    </source>
</evidence>
<evidence type="ECO:0000313" key="2">
    <source>
        <dbReference type="EMBL" id="MBE9668519.1"/>
    </source>
</evidence>
<accession>A0ABR9XMB6</accession>
<dbReference type="Pfam" id="PF06210">
    <property type="entry name" value="DUF1003"/>
    <property type="match status" value="1"/>
</dbReference>
<dbReference type="PANTHER" id="PTHR41386">
    <property type="entry name" value="INTEGRAL MEMBRANE PROTEIN-RELATED"/>
    <property type="match status" value="1"/>
</dbReference>
<dbReference type="Proteomes" id="UP000632774">
    <property type="component" value="Unassembled WGS sequence"/>
</dbReference>
<keyword evidence="1" id="KW-0812">Transmembrane</keyword>
<keyword evidence="1" id="KW-0472">Membrane</keyword>
<proteinExistence type="predicted"/>
<evidence type="ECO:0000313" key="3">
    <source>
        <dbReference type="Proteomes" id="UP000632774"/>
    </source>
</evidence>
<dbReference type="RefSeq" id="WP_194107917.1">
    <property type="nucleotide sequence ID" value="NZ_JADFFM010000002.1"/>
</dbReference>
<dbReference type="InterPro" id="IPR010406">
    <property type="entry name" value="DUF1003"/>
</dbReference>
<gene>
    <name evidence="2" type="ORF">IRJ18_19270</name>
</gene>
<dbReference type="PANTHER" id="PTHR41386:SF1">
    <property type="entry name" value="MEMBRANE PROTEIN"/>
    <property type="match status" value="1"/>
</dbReference>
<reference evidence="2 3" key="1">
    <citation type="submission" date="2020-10" db="EMBL/GenBank/DDBJ databases">
        <title>Mucilaginibacter mali sp. nov., isolated from rhizosphere soil of apple orchard.</title>
        <authorList>
            <person name="Lee J.-S."/>
            <person name="Kim H.S."/>
            <person name="Kim J.-S."/>
        </authorList>
    </citation>
    <scope>NUCLEOTIDE SEQUENCE [LARGE SCALE GENOMIC DNA]</scope>
    <source>
        <strain evidence="2 3">KCTC 23157</strain>
    </source>
</reference>
<organism evidence="2 3">
    <name type="scientific">Mucilaginibacter boryungensis</name>
    <dbReference type="NCBI Taxonomy" id="768480"/>
    <lineage>
        <taxon>Bacteria</taxon>
        <taxon>Pseudomonadati</taxon>
        <taxon>Bacteroidota</taxon>
        <taxon>Sphingobacteriia</taxon>
        <taxon>Sphingobacteriales</taxon>
        <taxon>Sphingobacteriaceae</taxon>
        <taxon>Mucilaginibacter</taxon>
    </lineage>
</organism>
<feature type="transmembrane region" description="Helical" evidence="1">
    <location>
        <begin position="38"/>
        <end position="60"/>
    </location>
</feature>
<dbReference type="EMBL" id="JADFFM010000002">
    <property type="protein sequence ID" value="MBE9668519.1"/>
    <property type="molecule type" value="Genomic_DNA"/>
</dbReference>
<comment type="caution">
    <text evidence="2">The sequence shown here is derived from an EMBL/GenBank/DDBJ whole genome shotgun (WGS) entry which is preliminary data.</text>
</comment>
<feature type="transmembrane region" description="Helical" evidence="1">
    <location>
        <begin position="80"/>
        <end position="98"/>
    </location>
</feature>
<keyword evidence="3" id="KW-1185">Reference proteome</keyword>
<keyword evidence="1" id="KW-1133">Transmembrane helix</keyword>